<evidence type="ECO:0000256" key="6">
    <source>
        <dbReference type="PIRNR" id="PIRNR005536"/>
    </source>
</evidence>
<dbReference type="PATRIC" id="fig|1423779.3.peg.1365"/>
<feature type="binding site" evidence="8">
    <location>
        <position position="559"/>
    </location>
    <ligand>
        <name>substrate</name>
    </ligand>
</feature>
<dbReference type="Gene3D" id="2.70.98.60">
    <property type="entry name" value="alpha-galactosidase from lactobacil brevis"/>
    <property type="match status" value="1"/>
</dbReference>
<evidence type="ECO:0000256" key="7">
    <source>
        <dbReference type="PIRSR" id="PIRSR005536-1"/>
    </source>
</evidence>
<dbReference type="InterPro" id="IPR038417">
    <property type="entry name" value="Alpga-gal_N_sf"/>
</dbReference>
<dbReference type="InterPro" id="IPR031705">
    <property type="entry name" value="Glyco_hydro_36_C"/>
</dbReference>
<proteinExistence type="inferred from homology"/>
<feature type="domain" description="Glycosyl hydrolase family 36 N-terminal" evidence="10">
    <location>
        <begin position="63"/>
        <end position="318"/>
    </location>
</feature>
<protein>
    <recommendedName>
        <fullName evidence="3 6">Alpha-galactosidase</fullName>
        <ecNumber evidence="3 6">3.2.1.22</ecNumber>
    </recommendedName>
</protein>
<feature type="binding site" evidence="8">
    <location>
        <position position="581"/>
    </location>
    <ligand>
        <name>substrate</name>
    </ligand>
</feature>
<dbReference type="Pfam" id="PF02065">
    <property type="entry name" value="Melibiase"/>
    <property type="match status" value="1"/>
</dbReference>
<comment type="catalytic activity">
    <reaction evidence="1 6">
        <text>Hydrolysis of terminal, non-reducing alpha-D-galactose residues in alpha-D-galactosides, including galactose oligosaccharides, galactomannans and galactolipids.</text>
        <dbReference type="EC" id="3.2.1.22"/>
    </reaction>
</comment>
<dbReference type="PANTHER" id="PTHR43053:SF3">
    <property type="entry name" value="ALPHA-GALACTOSIDASE C-RELATED"/>
    <property type="match status" value="1"/>
</dbReference>
<name>A0A0R1W9J1_9LACO</name>
<dbReference type="PANTHER" id="PTHR43053">
    <property type="entry name" value="GLYCOSIDASE FAMILY 31"/>
    <property type="match status" value="1"/>
</dbReference>
<dbReference type="CDD" id="cd14791">
    <property type="entry name" value="GH36"/>
    <property type="match status" value="1"/>
</dbReference>
<dbReference type="InterPro" id="IPR013785">
    <property type="entry name" value="Aldolase_TIM"/>
</dbReference>
<evidence type="ECO:0000259" key="9">
    <source>
        <dbReference type="Pfam" id="PF16874"/>
    </source>
</evidence>
<dbReference type="GO" id="GO:0016052">
    <property type="term" value="P:carbohydrate catabolic process"/>
    <property type="evidence" value="ECO:0007669"/>
    <property type="project" value="InterPro"/>
</dbReference>
<dbReference type="Gene3D" id="3.20.20.70">
    <property type="entry name" value="Aldolase class I"/>
    <property type="match status" value="1"/>
</dbReference>
<feature type="domain" description="Glycosyl hydrolase family 36 C-terminal" evidence="9">
    <location>
        <begin position="685"/>
        <end position="768"/>
    </location>
</feature>
<dbReference type="PRINTS" id="PR00743">
    <property type="entry name" value="GLHYDRLASE36"/>
</dbReference>
<dbReference type="GO" id="GO:0004557">
    <property type="term" value="F:alpha-galactosidase activity"/>
    <property type="evidence" value="ECO:0007669"/>
    <property type="project" value="UniProtKB-UniRule"/>
</dbReference>
<feature type="binding site" evidence="8">
    <location>
        <position position="476"/>
    </location>
    <ligand>
        <name>substrate</name>
    </ligand>
</feature>
<feature type="binding site" evidence="8">
    <location>
        <position position="232"/>
    </location>
    <ligand>
        <name>substrate</name>
    </ligand>
</feature>
<dbReference type="InterPro" id="IPR050985">
    <property type="entry name" value="Alpha-glycosidase_related"/>
</dbReference>
<evidence type="ECO:0000259" key="10">
    <source>
        <dbReference type="Pfam" id="PF16875"/>
    </source>
</evidence>
<comment type="caution">
    <text evidence="11">The sequence shown here is derived from an EMBL/GenBank/DDBJ whole genome shotgun (WGS) entry which is preliminary data.</text>
</comment>
<dbReference type="EMBL" id="AZGE01000035">
    <property type="protein sequence ID" value="KRM14239.1"/>
    <property type="molecule type" value="Genomic_DNA"/>
</dbReference>
<evidence type="ECO:0000256" key="3">
    <source>
        <dbReference type="ARBA" id="ARBA00012755"/>
    </source>
</evidence>
<dbReference type="Gene3D" id="2.60.40.1180">
    <property type="entry name" value="Golgi alpha-mannosidase II"/>
    <property type="match status" value="1"/>
</dbReference>
<evidence type="ECO:0000256" key="5">
    <source>
        <dbReference type="ARBA" id="ARBA00023295"/>
    </source>
</evidence>
<comment type="similarity">
    <text evidence="2">Belongs to the glycosyl hydrolase 36 family.</text>
</comment>
<organism evidence="11 12">
    <name type="scientific">Limosilactobacillus oris DSM 4864</name>
    <dbReference type="NCBI Taxonomy" id="1423779"/>
    <lineage>
        <taxon>Bacteria</taxon>
        <taxon>Bacillati</taxon>
        <taxon>Bacillota</taxon>
        <taxon>Bacilli</taxon>
        <taxon>Lactobacillales</taxon>
        <taxon>Lactobacillaceae</taxon>
        <taxon>Limosilactobacillus</taxon>
    </lineage>
</organism>
<dbReference type="Pfam" id="PF16875">
    <property type="entry name" value="Glyco_hydro_36N"/>
    <property type="match status" value="1"/>
</dbReference>
<evidence type="ECO:0000256" key="4">
    <source>
        <dbReference type="ARBA" id="ARBA00022801"/>
    </source>
</evidence>
<accession>A0A0R1W9J1</accession>
<evidence type="ECO:0000256" key="1">
    <source>
        <dbReference type="ARBA" id="ARBA00001255"/>
    </source>
</evidence>
<dbReference type="InterPro" id="IPR000111">
    <property type="entry name" value="Glyco_hydro_27/36_CS"/>
</dbReference>
<sequence>MIAAKLLWIDRGCFNIIFTVSGFNKMNKKGLFKMSIHVNEEQKLFHLQTAKTSYLFKILENGEAGQLYYGPRIPVKRAYENLASREEHDCTNTLTVDQPDFQLELIKQEYAGLGKGDYRYPAYQITYHDGSRTSEFKYAGFKITDGKQRLADLPSSFDDQGDDAQTLDIEFRDSYADVMLTLHYTVFDKEDVIVRSATFTNHGDAIVLNRALSAQLDLPDSNYDMVQFDGSWARERHLSRTPLRSGVQSISSLRTASSHQHNPFFMLARPHTDNNQGGVFGFNFIYSGNFIDSVEVDQFDTTRVLVGINPDEFGWHLADGESFQTPEAVMTYTSAGFNQLSHQLADFYQDHLINPHFARQERPILINNWEATFMDFTEEKLMPIVDEAHKLGIEMFVLDDGWFGHRDDDKSSLGDWFVDEKKFAHGIDGFAQKVHDRGMKFGLWFEPEMISIDSKLYEDHPDWMIATPGRQSTPARNQYVLDMTRTEVVDYLVDHISAIIKKTQLDYIKWDMNRNITEMYGAQLPADRQLEFAHRYILGVYQLYSRLTRAFPKVLFESCASGGGRFDLGMMYYAPQAWCSDNTDAVERIKIQDGTSYGYQQSMWGAHVSAVPNDQVGRLTSLVTRAAVAYFGDFGYELDIMKLPADQLAEIKDQVAFYKQYRRLFQFGRFYRLENPDTVSDNVYGWEVVNDDRTMAIAARFQILNGANPAYIRVYFAGLDLEKQYTVNDSQEKFSGAELMTAGYFVPRIMDRTKPEKDPSDFSSRLFVVKEA</sequence>
<feature type="binding site" evidence="8">
    <location>
        <begin position="509"/>
        <end position="513"/>
    </location>
    <ligand>
        <name>substrate</name>
    </ligand>
</feature>
<dbReference type="Proteomes" id="UP000050973">
    <property type="component" value="Unassembled WGS sequence"/>
</dbReference>
<feature type="binding site" evidence="8">
    <location>
        <begin position="399"/>
        <end position="400"/>
    </location>
    <ligand>
        <name>substrate</name>
    </ligand>
</feature>
<reference evidence="11 12" key="1">
    <citation type="journal article" date="2015" name="Genome Announc.">
        <title>Expanding the biotechnology potential of lactobacilli through comparative genomics of 213 strains and associated genera.</title>
        <authorList>
            <person name="Sun Z."/>
            <person name="Harris H.M."/>
            <person name="McCann A."/>
            <person name="Guo C."/>
            <person name="Argimon S."/>
            <person name="Zhang W."/>
            <person name="Yang X."/>
            <person name="Jeffery I.B."/>
            <person name="Cooney J.C."/>
            <person name="Kagawa T.F."/>
            <person name="Liu W."/>
            <person name="Song Y."/>
            <person name="Salvetti E."/>
            <person name="Wrobel A."/>
            <person name="Rasinkangas P."/>
            <person name="Parkhill J."/>
            <person name="Rea M.C."/>
            <person name="O'Sullivan O."/>
            <person name="Ritari J."/>
            <person name="Douillard F.P."/>
            <person name="Paul Ross R."/>
            <person name="Yang R."/>
            <person name="Briner A.E."/>
            <person name="Felis G.E."/>
            <person name="de Vos W.M."/>
            <person name="Barrangou R."/>
            <person name="Klaenhammer T.R."/>
            <person name="Caufield P.W."/>
            <person name="Cui Y."/>
            <person name="Zhang H."/>
            <person name="O'Toole P.W."/>
        </authorList>
    </citation>
    <scope>NUCLEOTIDE SEQUENCE [LARGE SCALE GENOMIC DNA]</scope>
    <source>
        <strain evidence="11 12">DSM 4864</strain>
    </source>
</reference>
<keyword evidence="4 6" id="KW-0378">Hydrolase</keyword>
<evidence type="ECO:0000313" key="12">
    <source>
        <dbReference type="Proteomes" id="UP000050973"/>
    </source>
</evidence>
<gene>
    <name evidence="11" type="ORF">FC49_GL001326</name>
</gene>
<evidence type="ECO:0000313" key="11">
    <source>
        <dbReference type="EMBL" id="KRM14239.1"/>
    </source>
</evidence>
<dbReference type="Pfam" id="PF16874">
    <property type="entry name" value="Glyco_hydro_36C"/>
    <property type="match status" value="1"/>
</dbReference>
<dbReference type="EC" id="3.2.1.22" evidence="3 6"/>
<dbReference type="InterPro" id="IPR013780">
    <property type="entry name" value="Glyco_hydro_b"/>
</dbReference>
<dbReference type="PIRSF" id="PIRSF005536">
    <property type="entry name" value="Agal"/>
    <property type="match status" value="1"/>
</dbReference>
<dbReference type="FunFam" id="3.20.20.70:FF:000118">
    <property type="entry name" value="Alpha-galactosidase"/>
    <property type="match status" value="1"/>
</dbReference>
<dbReference type="InterPro" id="IPR017853">
    <property type="entry name" value="GH"/>
</dbReference>
<evidence type="ECO:0000256" key="2">
    <source>
        <dbReference type="ARBA" id="ARBA00006202"/>
    </source>
</evidence>
<dbReference type="SUPFAM" id="SSF51445">
    <property type="entry name" value="(Trans)glycosidases"/>
    <property type="match status" value="1"/>
</dbReference>
<feature type="active site" description="Proton donor" evidence="7">
    <location>
        <position position="581"/>
    </location>
</feature>
<keyword evidence="5 6" id="KW-0326">Glycosidase</keyword>
<dbReference type="AlphaFoldDB" id="A0A0R1W9J1"/>
<dbReference type="PROSITE" id="PS00512">
    <property type="entry name" value="ALPHA_GALACTOSIDASE"/>
    <property type="match status" value="1"/>
</dbReference>
<evidence type="ECO:0000256" key="8">
    <source>
        <dbReference type="PIRSR" id="PIRSR005536-2"/>
    </source>
</evidence>
<dbReference type="InterPro" id="IPR031704">
    <property type="entry name" value="Glyco_hydro_36_N"/>
</dbReference>
<dbReference type="InterPro" id="IPR002252">
    <property type="entry name" value="Glyco_hydro_36"/>
</dbReference>
<feature type="active site" description="Nucleophile" evidence="7">
    <location>
        <position position="511"/>
    </location>
</feature>